<comment type="caution">
    <text evidence="3">The sequence shown here is derived from an EMBL/GenBank/DDBJ whole genome shotgun (WGS) entry which is preliminary data.</text>
</comment>
<organism evidence="3 4">
    <name type="scientific">Bacillus cereus</name>
    <dbReference type="NCBI Taxonomy" id="1396"/>
    <lineage>
        <taxon>Bacteria</taxon>
        <taxon>Bacillati</taxon>
        <taxon>Bacillota</taxon>
        <taxon>Bacilli</taxon>
        <taxon>Bacillales</taxon>
        <taxon>Bacillaceae</taxon>
        <taxon>Bacillus</taxon>
        <taxon>Bacillus cereus group</taxon>
    </lineage>
</organism>
<dbReference type="EMBL" id="NVLK01000016">
    <property type="protein sequence ID" value="PEC22644.1"/>
    <property type="molecule type" value="Genomic_DNA"/>
</dbReference>
<dbReference type="CDD" id="cd22654">
    <property type="entry name" value="ClyA_NheA-like"/>
    <property type="match status" value="1"/>
</dbReference>
<proteinExistence type="predicted"/>
<evidence type="ECO:0000313" key="3">
    <source>
        <dbReference type="EMBL" id="PEC22644.1"/>
    </source>
</evidence>
<dbReference type="RefSeq" id="WP_097903295.1">
    <property type="nucleotide sequence ID" value="NZ_NVLK01000016.1"/>
</dbReference>
<reference evidence="3 4" key="1">
    <citation type="submission" date="2017-09" db="EMBL/GenBank/DDBJ databases">
        <title>Large-scale bioinformatics analysis of Bacillus genomes uncovers conserved roles of natural products in bacterial physiology.</title>
        <authorList>
            <consortium name="Agbiome Team Llc"/>
            <person name="Bleich R.M."/>
            <person name="Grubbs K.J."/>
            <person name="Santa Maria K.C."/>
            <person name="Allen S.E."/>
            <person name="Farag S."/>
            <person name="Shank E.A."/>
            <person name="Bowers A."/>
        </authorList>
    </citation>
    <scope>NUCLEOTIDE SEQUENCE [LARGE SCALE GENOMIC DNA]</scope>
    <source>
        <strain evidence="3 4">AFS096845</strain>
    </source>
</reference>
<feature type="coiled-coil region" evidence="1">
    <location>
        <begin position="264"/>
        <end position="298"/>
    </location>
</feature>
<evidence type="ECO:0000256" key="2">
    <source>
        <dbReference type="SAM" id="SignalP"/>
    </source>
</evidence>
<gene>
    <name evidence="3" type="ORF">COM96_07680</name>
</gene>
<keyword evidence="2" id="KW-0732">Signal</keyword>
<dbReference type="Pfam" id="PF05791">
    <property type="entry name" value="Bacillus_HBL"/>
    <property type="match status" value="1"/>
</dbReference>
<keyword evidence="1" id="KW-0175">Coiled coil</keyword>
<feature type="chain" id="PRO_5039207708" evidence="2">
    <location>
        <begin position="21"/>
        <end position="387"/>
    </location>
</feature>
<dbReference type="AlphaFoldDB" id="A0A2A7I0M7"/>
<dbReference type="PANTHER" id="PTHR38443:SF2">
    <property type="entry name" value="NON-HEMOLYTIC ENTEROTOXIN LYTIC COMPONENT L1"/>
    <property type="match status" value="1"/>
</dbReference>
<dbReference type="PANTHER" id="PTHR38443">
    <property type="match status" value="1"/>
</dbReference>
<protein>
    <submittedName>
        <fullName evidence="3">Hemolytic enterotoxin</fullName>
    </submittedName>
</protein>
<dbReference type="GO" id="GO:0016020">
    <property type="term" value="C:membrane"/>
    <property type="evidence" value="ECO:0007669"/>
    <property type="project" value="InterPro"/>
</dbReference>
<evidence type="ECO:0000256" key="1">
    <source>
        <dbReference type="SAM" id="Coils"/>
    </source>
</evidence>
<feature type="signal peptide" evidence="2">
    <location>
        <begin position="1"/>
        <end position="20"/>
    </location>
</feature>
<dbReference type="SUPFAM" id="SSF58100">
    <property type="entry name" value="Bacterial hemolysins"/>
    <property type="match status" value="1"/>
</dbReference>
<sequence length="387" mass="43951">MKKTLVAGLLVTAVSTSCFAPVNTFAESKPPYSQQTNSPNAFNMDRLSKSISALGSQTPLIEGYGLIILKQANLNVNAIPGITTDQSTAREHVHEWLDVYNPKLFAVNQGMKRFETRFTAYYDKLVELAGKMNEDSQAKAEFVRTFNRLQQQMQAIQLDMKQTSLDLSNYKDDLVKDSESFSNKVSRAFELYKSSNGDIEKLRTEIGKLDEEIQNEFINILNLPKENLKDSVYIGRKTYEAGLKGTLEKSVPVDDLEMLINDFGNASNNKVQELNNNIKQKQNQKIQLLQKLSGIEIQTTQMTLIDRELNNFTRIVKKQIQSFDNLVSSWEHFNKTMVEIETSLNTAAKIDSNAVQAQLQELKKFTDELNKQTKEYEDSVTTIKVTE</sequence>
<dbReference type="Gene3D" id="1.20.1170.10">
    <property type="match status" value="1"/>
</dbReference>
<dbReference type="InterPro" id="IPR008414">
    <property type="entry name" value="HBL"/>
</dbReference>
<dbReference type="InterPro" id="IPR052785">
    <property type="entry name" value="Enterotoxin_cmpnt"/>
</dbReference>
<dbReference type="PROSITE" id="PS51257">
    <property type="entry name" value="PROKAR_LIPOPROTEIN"/>
    <property type="match status" value="1"/>
</dbReference>
<evidence type="ECO:0000313" key="4">
    <source>
        <dbReference type="Proteomes" id="UP000220006"/>
    </source>
</evidence>
<accession>A0A2A7I0M7</accession>
<name>A0A2A7I0M7_BACCE</name>
<feature type="coiled-coil region" evidence="1">
    <location>
        <begin position="192"/>
        <end position="219"/>
    </location>
</feature>
<dbReference type="Proteomes" id="UP000220006">
    <property type="component" value="Unassembled WGS sequence"/>
</dbReference>